<dbReference type="GO" id="GO:0007165">
    <property type="term" value="P:signal transduction"/>
    <property type="evidence" value="ECO:0007669"/>
    <property type="project" value="InterPro"/>
</dbReference>
<dbReference type="SUPFAM" id="SSF51126">
    <property type="entry name" value="Pectin lyase-like"/>
    <property type="match status" value="1"/>
</dbReference>
<dbReference type="SUPFAM" id="SSF52200">
    <property type="entry name" value="Toll/Interleukin receptor TIR domain"/>
    <property type="match status" value="1"/>
</dbReference>
<feature type="non-terminal residue" evidence="3">
    <location>
        <position position="1"/>
    </location>
</feature>
<dbReference type="EMBL" id="BART01024103">
    <property type="protein sequence ID" value="GAH00636.1"/>
    <property type="molecule type" value="Genomic_DNA"/>
</dbReference>
<feature type="domain" description="TIR" evidence="2">
    <location>
        <begin position="202"/>
        <end position="281"/>
    </location>
</feature>
<dbReference type="InterPro" id="IPR035897">
    <property type="entry name" value="Toll_tir_struct_dom_sf"/>
</dbReference>
<evidence type="ECO:0000259" key="2">
    <source>
        <dbReference type="Pfam" id="PF13676"/>
    </source>
</evidence>
<protein>
    <recommendedName>
        <fullName evidence="2">TIR domain-containing protein</fullName>
    </recommendedName>
</protein>
<sequence>LISSHNNEITGNTINNNKVGIYLEQSNSNFIDWNNLMGNGRAIVDNGENNIIGANNVLPSVPSEFPIEILLIILIVGLVVIGVIGAVVIVKKRISIPEKKEKEISEKKKAKVRMKLEAKLDLVDTLIRENNFKLAYKNLGKIKDTADIYEFFDIFNKANEKVEICKEKDTRIAGRAIEEEERKVKAVVPVIAKVEEKKFNLFISYSTVDRDYFQITKVVKELKRYPKINHVSYWERDSTANIVEFMDKTLEVSNTFILFCSEHSLKSKAVKDEWQAAFQMRKEG</sequence>
<dbReference type="NCBIfam" id="TIGR03804">
    <property type="entry name" value="para_beta_helix"/>
    <property type="match status" value="1"/>
</dbReference>
<evidence type="ECO:0000256" key="1">
    <source>
        <dbReference type="SAM" id="Phobius"/>
    </source>
</evidence>
<reference evidence="3" key="1">
    <citation type="journal article" date="2014" name="Front. Microbiol.">
        <title>High frequency of phylogenetically diverse reductive dehalogenase-homologous genes in deep subseafloor sedimentary metagenomes.</title>
        <authorList>
            <person name="Kawai M."/>
            <person name="Futagami T."/>
            <person name="Toyoda A."/>
            <person name="Takaki Y."/>
            <person name="Nishi S."/>
            <person name="Hori S."/>
            <person name="Arai W."/>
            <person name="Tsubouchi T."/>
            <person name="Morono Y."/>
            <person name="Uchiyama I."/>
            <person name="Ito T."/>
            <person name="Fujiyama A."/>
            <person name="Inagaki F."/>
            <person name="Takami H."/>
        </authorList>
    </citation>
    <scope>NUCLEOTIDE SEQUENCE</scope>
    <source>
        <strain evidence="3">Expedition CK06-06</strain>
    </source>
</reference>
<feature type="non-terminal residue" evidence="3">
    <location>
        <position position="284"/>
    </location>
</feature>
<comment type="caution">
    <text evidence="3">The sequence shown here is derived from an EMBL/GenBank/DDBJ whole genome shotgun (WGS) entry which is preliminary data.</text>
</comment>
<dbReference type="AlphaFoldDB" id="X1BXT6"/>
<dbReference type="InterPro" id="IPR022441">
    <property type="entry name" value="Para_beta_helix_rpt-2"/>
</dbReference>
<organism evidence="3">
    <name type="scientific">marine sediment metagenome</name>
    <dbReference type="NCBI Taxonomy" id="412755"/>
    <lineage>
        <taxon>unclassified sequences</taxon>
        <taxon>metagenomes</taxon>
        <taxon>ecological metagenomes</taxon>
    </lineage>
</organism>
<accession>X1BXT6</accession>
<name>X1BXT6_9ZZZZ</name>
<evidence type="ECO:0000313" key="3">
    <source>
        <dbReference type="EMBL" id="GAH00636.1"/>
    </source>
</evidence>
<gene>
    <name evidence="3" type="ORF">S01H4_43657</name>
</gene>
<dbReference type="InterPro" id="IPR000157">
    <property type="entry name" value="TIR_dom"/>
</dbReference>
<feature type="transmembrane region" description="Helical" evidence="1">
    <location>
        <begin position="69"/>
        <end position="90"/>
    </location>
</feature>
<dbReference type="Pfam" id="PF13676">
    <property type="entry name" value="TIR_2"/>
    <property type="match status" value="1"/>
</dbReference>
<keyword evidence="1" id="KW-1133">Transmembrane helix</keyword>
<proteinExistence type="predicted"/>
<keyword evidence="1" id="KW-0472">Membrane</keyword>
<keyword evidence="1" id="KW-0812">Transmembrane</keyword>
<dbReference type="InterPro" id="IPR011050">
    <property type="entry name" value="Pectin_lyase_fold/virulence"/>
</dbReference>
<dbReference type="Gene3D" id="3.40.50.10140">
    <property type="entry name" value="Toll/interleukin-1 receptor homology (TIR) domain"/>
    <property type="match status" value="1"/>
</dbReference>